<feature type="non-terminal residue" evidence="1">
    <location>
        <position position="1"/>
    </location>
</feature>
<protein>
    <submittedName>
        <fullName evidence="1">Uncharacterized protein</fullName>
    </submittedName>
</protein>
<gene>
    <name evidence="1" type="ORF">AVDCRST_MAG69-1903</name>
</gene>
<sequence>DSERDRQEAYVVGPGGRARSTLIGGDDARRCAHLVPALQRGSARM</sequence>
<organism evidence="1">
    <name type="scientific">uncultured Solirubrobacteraceae bacterium</name>
    <dbReference type="NCBI Taxonomy" id="1162706"/>
    <lineage>
        <taxon>Bacteria</taxon>
        <taxon>Bacillati</taxon>
        <taxon>Actinomycetota</taxon>
        <taxon>Thermoleophilia</taxon>
        <taxon>Solirubrobacterales</taxon>
        <taxon>Solirubrobacteraceae</taxon>
        <taxon>environmental samples</taxon>
    </lineage>
</organism>
<name>A0A6J4SKT1_9ACTN</name>
<dbReference type="EMBL" id="CADCVP010000203">
    <property type="protein sequence ID" value="CAA9501298.1"/>
    <property type="molecule type" value="Genomic_DNA"/>
</dbReference>
<evidence type="ECO:0000313" key="1">
    <source>
        <dbReference type="EMBL" id="CAA9501298.1"/>
    </source>
</evidence>
<accession>A0A6J4SKT1</accession>
<proteinExistence type="predicted"/>
<feature type="non-terminal residue" evidence="1">
    <location>
        <position position="45"/>
    </location>
</feature>
<dbReference type="AlphaFoldDB" id="A0A6J4SKT1"/>
<reference evidence="1" key="1">
    <citation type="submission" date="2020-02" db="EMBL/GenBank/DDBJ databases">
        <authorList>
            <person name="Meier V. D."/>
        </authorList>
    </citation>
    <scope>NUCLEOTIDE SEQUENCE</scope>
    <source>
        <strain evidence="1">AVDCRST_MAG69</strain>
    </source>
</reference>